<dbReference type="Proteomes" id="UP000030651">
    <property type="component" value="Unassembled WGS sequence"/>
</dbReference>
<organism evidence="2 3">
    <name type="scientific">Pestalotiopsis fici (strain W106-1 / CGMCC3.15140)</name>
    <dbReference type="NCBI Taxonomy" id="1229662"/>
    <lineage>
        <taxon>Eukaryota</taxon>
        <taxon>Fungi</taxon>
        <taxon>Dikarya</taxon>
        <taxon>Ascomycota</taxon>
        <taxon>Pezizomycotina</taxon>
        <taxon>Sordariomycetes</taxon>
        <taxon>Xylariomycetidae</taxon>
        <taxon>Amphisphaeriales</taxon>
        <taxon>Sporocadaceae</taxon>
        <taxon>Pestalotiopsis</taxon>
    </lineage>
</organism>
<dbReference type="OrthoDB" id="3473305at2759"/>
<evidence type="ECO:0000313" key="2">
    <source>
        <dbReference type="EMBL" id="ETS75709.1"/>
    </source>
</evidence>
<accession>W3WPH7</accession>
<dbReference type="Pfam" id="PF20150">
    <property type="entry name" value="2EXR"/>
    <property type="match status" value="1"/>
</dbReference>
<feature type="domain" description="2EXR" evidence="1">
    <location>
        <begin position="13"/>
        <end position="110"/>
    </location>
</feature>
<dbReference type="EMBL" id="KI912118">
    <property type="protein sequence ID" value="ETS75709.1"/>
    <property type="molecule type" value="Genomic_DNA"/>
</dbReference>
<evidence type="ECO:0000259" key="1">
    <source>
        <dbReference type="Pfam" id="PF20150"/>
    </source>
</evidence>
<protein>
    <recommendedName>
        <fullName evidence="1">2EXR domain-containing protein</fullName>
    </recommendedName>
</protein>
<dbReference type="InParanoid" id="W3WPH7"/>
<dbReference type="AlphaFoldDB" id="W3WPH7"/>
<name>W3WPH7_PESFW</name>
<dbReference type="OMA" id="MHTCHES"/>
<gene>
    <name evidence="2" type="ORF">PFICI_12653</name>
</gene>
<dbReference type="InterPro" id="IPR045518">
    <property type="entry name" value="2EXR"/>
</dbReference>
<dbReference type="eggNOG" id="ENOG502T94U">
    <property type="taxonomic scope" value="Eukaryota"/>
</dbReference>
<sequence>MTSRVSAPGSKSPFDKLPTELKEFIWQYSMPEHVPEIAILPAGLRPITPLGPRPDDSAEHSLVIKTAYPVGMHVCREWRVFAMARTAFRYSQFAMMDVPTRPFRPDLDILYIPALVSNPVWFSNDSRCEAVHHIAMQSETFLNYGARSLALMTYFRNMDTLTIILPASVGRHPLKTTFPAPRTRCRLRQIDNPALNDIDTLAVIQDCGQGNEPQEQEAKVSAFLHWVEMVVQRTAQYLQATRERDPNELVEAKQSRLRRPFRAFAQTFVEYRYRNGTAHWEETPGGMP</sequence>
<proteinExistence type="predicted"/>
<dbReference type="GeneID" id="19277666"/>
<keyword evidence="3" id="KW-1185">Reference proteome</keyword>
<reference evidence="3" key="1">
    <citation type="journal article" date="2015" name="BMC Genomics">
        <title>Genomic and transcriptomic analysis of the endophytic fungus Pestalotiopsis fici reveals its lifestyle and high potential for synthesis of natural products.</title>
        <authorList>
            <person name="Wang X."/>
            <person name="Zhang X."/>
            <person name="Liu L."/>
            <person name="Xiang M."/>
            <person name="Wang W."/>
            <person name="Sun X."/>
            <person name="Che Y."/>
            <person name="Guo L."/>
            <person name="Liu G."/>
            <person name="Guo L."/>
            <person name="Wang C."/>
            <person name="Yin W.B."/>
            <person name="Stadler M."/>
            <person name="Zhang X."/>
            <person name="Liu X."/>
        </authorList>
    </citation>
    <scope>NUCLEOTIDE SEQUENCE [LARGE SCALE GENOMIC DNA]</scope>
    <source>
        <strain evidence="3">W106-1 / CGMCC3.15140</strain>
    </source>
</reference>
<dbReference type="KEGG" id="pfy:PFICI_12653"/>
<dbReference type="RefSeq" id="XP_007839425.1">
    <property type="nucleotide sequence ID" value="XM_007841234.1"/>
</dbReference>
<dbReference type="HOGENOM" id="CLU_1015675_0_0_1"/>
<evidence type="ECO:0000313" key="3">
    <source>
        <dbReference type="Proteomes" id="UP000030651"/>
    </source>
</evidence>